<dbReference type="Pfam" id="PF13499">
    <property type="entry name" value="EF-hand_7"/>
    <property type="match status" value="2"/>
</dbReference>
<dbReference type="PROSITE" id="PS50222">
    <property type="entry name" value="EF_HAND_2"/>
    <property type="match status" value="4"/>
</dbReference>
<feature type="domain" description="EF-hand" evidence="3">
    <location>
        <begin position="100"/>
        <end position="135"/>
    </location>
</feature>
<dbReference type="FunFam" id="1.10.238.10:FF:000001">
    <property type="entry name" value="Calmodulin 1"/>
    <property type="match status" value="1"/>
</dbReference>
<dbReference type="GO" id="GO:0016460">
    <property type="term" value="C:myosin II complex"/>
    <property type="evidence" value="ECO:0007669"/>
    <property type="project" value="TreeGrafter"/>
</dbReference>
<dbReference type="InterPro" id="IPR011992">
    <property type="entry name" value="EF-hand-dom_pair"/>
</dbReference>
<dbReference type="SMART" id="SM00054">
    <property type="entry name" value="EFh"/>
    <property type="match status" value="4"/>
</dbReference>
<dbReference type="Proteomes" id="UP001497525">
    <property type="component" value="Unassembled WGS sequence"/>
</dbReference>
<reference evidence="4" key="1">
    <citation type="submission" date="2024-06" db="EMBL/GenBank/DDBJ databases">
        <authorList>
            <person name="Liu X."/>
            <person name="Lenzi L."/>
            <person name="Haldenby T S."/>
            <person name="Uol C."/>
        </authorList>
    </citation>
    <scope>NUCLEOTIDE SEQUENCE</scope>
</reference>
<dbReference type="AlphaFoldDB" id="A0AAV2SX64"/>
<comment type="caution">
    <text evidence="4">The sequence shown here is derived from an EMBL/GenBank/DDBJ whole genome shotgun (WGS) entry which is preliminary data.</text>
</comment>
<name>A0AAV2SX64_CALDB</name>
<feature type="domain" description="EF-hand" evidence="3">
    <location>
        <begin position="27"/>
        <end position="62"/>
    </location>
</feature>
<evidence type="ECO:0000313" key="4">
    <source>
        <dbReference type="EMBL" id="CAL5129534.1"/>
    </source>
</evidence>
<feature type="domain" description="EF-hand" evidence="3">
    <location>
        <begin position="63"/>
        <end position="98"/>
    </location>
</feature>
<evidence type="ECO:0000256" key="2">
    <source>
        <dbReference type="ARBA" id="ARBA00022837"/>
    </source>
</evidence>
<evidence type="ECO:0000259" key="3">
    <source>
        <dbReference type="PROSITE" id="PS50222"/>
    </source>
</evidence>
<evidence type="ECO:0000256" key="1">
    <source>
        <dbReference type="ARBA" id="ARBA00022737"/>
    </source>
</evidence>
<dbReference type="CDD" id="cd00051">
    <property type="entry name" value="EFh"/>
    <property type="match status" value="2"/>
</dbReference>
<dbReference type="Gene3D" id="1.10.238.10">
    <property type="entry name" value="EF-hand"/>
    <property type="match status" value="2"/>
</dbReference>
<dbReference type="PANTHER" id="PTHR23048:SF59">
    <property type="entry name" value="EF-HAND SUPERFAMILY PROTEIN"/>
    <property type="match status" value="1"/>
</dbReference>
<dbReference type="GO" id="GO:0005509">
    <property type="term" value="F:calcium ion binding"/>
    <property type="evidence" value="ECO:0007669"/>
    <property type="project" value="InterPro"/>
</dbReference>
<dbReference type="EMBL" id="CAXLJL010000002">
    <property type="protein sequence ID" value="CAL5129534.1"/>
    <property type="molecule type" value="Genomic_DNA"/>
</dbReference>
<dbReference type="PANTHER" id="PTHR23048">
    <property type="entry name" value="MYOSIN LIGHT CHAIN 1, 3"/>
    <property type="match status" value="1"/>
</dbReference>
<protein>
    <recommendedName>
        <fullName evidence="3">EF-hand domain-containing protein</fullName>
    </recommendedName>
</protein>
<sequence>MENAQSSNNMVMGSASSSELKLSLSIRQKQDILEAFTLLDTEGTGLVRVRELKVALRALGFEPTASELRCLMQEYDKENRGVLDFCEFLNIISRKMTEKDTSESFLKSFKLFDDNDTGRITLQNLKQAAELLGEDITDEELQEMIDEADKTGSGEVTEQEFLRTMRKSNYF</sequence>
<organism evidence="4 5">
    <name type="scientific">Calicophoron daubneyi</name>
    <name type="common">Rumen fluke</name>
    <name type="synonym">Paramphistomum daubneyi</name>
    <dbReference type="NCBI Taxonomy" id="300641"/>
    <lineage>
        <taxon>Eukaryota</taxon>
        <taxon>Metazoa</taxon>
        <taxon>Spiralia</taxon>
        <taxon>Lophotrochozoa</taxon>
        <taxon>Platyhelminthes</taxon>
        <taxon>Trematoda</taxon>
        <taxon>Digenea</taxon>
        <taxon>Plagiorchiida</taxon>
        <taxon>Pronocephalata</taxon>
        <taxon>Paramphistomoidea</taxon>
        <taxon>Paramphistomidae</taxon>
        <taxon>Calicophoron</taxon>
    </lineage>
</organism>
<dbReference type="InterPro" id="IPR002048">
    <property type="entry name" value="EF_hand_dom"/>
</dbReference>
<proteinExistence type="predicted"/>
<keyword evidence="1" id="KW-0677">Repeat</keyword>
<dbReference type="SUPFAM" id="SSF47473">
    <property type="entry name" value="EF-hand"/>
    <property type="match status" value="1"/>
</dbReference>
<accession>A0AAV2SX64</accession>
<keyword evidence="2" id="KW-0106">Calcium</keyword>
<evidence type="ECO:0000313" key="5">
    <source>
        <dbReference type="Proteomes" id="UP001497525"/>
    </source>
</evidence>
<gene>
    <name evidence="4" type="ORF">CDAUBV1_LOCUS580</name>
</gene>
<feature type="domain" description="EF-hand" evidence="3">
    <location>
        <begin position="136"/>
        <end position="171"/>
    </location>
</feature>
<dbReference type="InterPro" id="IPR050230">
    <property type="entry name" value="CALM/Myosin/TropC-like"/>
</dbReference>